<accession>A0A438GJZ6</accession>
<reference evidence="6 7" key="1">
    <citation type="journal article" date="2018" name="PLoS Genet.">
        <title>Population sequencing reveals clonal diversity and ancestral inbreeding in the grapevine cultivar Chardonnay.</title>
        <authorList>
            <person name="Roach M.J."/>
            <person name="Johnson D.L."/>
            <person name="Bohlmann J."/>
            <person name="van Vuuren H.J."/>
            <person name="Jones S.J."/>
            <person name="Pretorius I.S."/>
            <person name="Schmidt S.A."/>
            <person name="Borneman A.R."/>
        </authorList>
    </citation>
    <scope>NUCLEOTIDE SEQUENCE [LARGE SCALE GENOMIC DNA]</scope>
    <source>
        <strain evidence="7">cv. Chardonnay</strain>
        <tissue evidence="6">Leaf</tissue>
    </source>
</reference>
<evidence type="ECO:0000256" key="4">
    <source>
        <dbReference type="SAM" id="MobiDB-lite"/>
    </source>
</evidence>
<name>A0A438GJZ6_VITVI</name>
<keyword evidence="3" id="KW-0378">Hydrolase</keyword>
<dbReference type="PROSITE" id="PS50600">
    <property type="entry name" value="ULP_PROTEASE"/>
    <property type="match status" value="1"/>
</dbReference>
<comment type="similarity">
    <text evidence="1">Belongs to the peptidase C48 family.</text>
</comment>
<dbReference type="AlphaFoldDB" id="A0A438GJZ6"/>
<dbReference type="PANTHER" id="PTHR33130:SF90">
    <property type="entry name" value="DUF1639 DOMAIN-CONTAINING PROTEIN"/>
    <property type="match status" value="1"/>
</dbReference>
<evidence type="ECO:0000256" key="1">
    <source>
        <dbReference type="ARBA" id="ARBA00005234"/>
    </source>
</evidence>
<dbReference type="Pfam" id="PF02902">
    <property type="entry name" value="Peptidase_C48"/>
    <property type="match status" value="1"/>
</dbReference>
<dbReference type="Proteomes" id="UP000288805">
    <property type="component" value="Unassembled WGS sequence"/>
</dbReference>
<dbReference type="PANTHER" id="PTHR33130">
    <property type="entry name" value="PUTATIVE (DUF1639)-RELATED"/>
    <property type="match status" value="1"/>
</dbReference>
<dbReference type="Gene3D" id="3.40.395.10">
    <property type="entry name" value="Adenoviral Proteinase, Chain A"/>
    <property type="match status" value="1"/>
</dbReference>
<protein>
    <recommendedName>
        <fullName evidence="5">Ubiquitin-like protease family profile domain-containing protein</fullName>
    </recommendedName>
</protein>
<proteinExistence type="inferred from homology"/>
<dbReference type="EMBL" id="QGNW01000413">
    <property type="protein sequence ID" value="RVW72502.1"/>
    <property type="molecule type" value="Genomic_DNA"/>
</dbReference>
<feature type="region of interest" description="Disordered" evidence="4">
    <location>
        <begin position="154"/>
        <end position="176"/>
    </location>
</feature>
<dbReference type="InterPro" id="IPR003653">
    <property type="entry name" value="Peptidase_C48_C"/>
</dbReference>
<gene>
    <name evidence="6" type="ORF">CK203_053196</name>
</gene>
<dbReference type="GO" id="GO:0006508">
    <property type="term" value="P:proteolysis"/>
    <property type="evidence" value="ECO:0007669"/>
    <property type="project" value="UniProtKB-KW"/>
</dbReference>
<evidence type="ECO:0000259" key="5">
    <source>
        <dbReference type="PROSITE" id="PS50600"/>
    </source>
</evidence>
<feature type="compositionally biased region" description="Polar residues" evidence="4">
    <location>
        <begin position="159"/>
        <end position="176"/>
    </location>
</feature>
<evidence type="ECO:0000256" key="3">
    <source>
        <dbReference type="ARBA" id="ARBA00022801"/>
    </source>
</evidence>
<evidence type="ECO:0000256" key="2">
    <source>
        <dbReference type="ARBA" id="ARBA00022670"/>
    </source>
</evidence>
<comment type="caution">
    <text evidence="6">The sequence shown here is derived from an EMBL/GenBank/DDBJ whole genome shotgun (WGS) entry which is preliminary data.</text>
</comment>
<evidence type="ECO:0000313" key="7">
    <source>
        <dbReference type="Proteomes" id="UP000288805"/>
    </source>
</evidence>
<feature type="domain" description="Ubiquitin-like protease family profile" evidence="5">
    <location>
        <begin position="143"/>
        <end position="327"/>
    </location>
</feature>
<evidence type="ECO:0000313" key="6">
    <source>
        <dbReference type="EMBL" id="RVW72502.1"/>
    </source>
</evidence>
<dbReference type="GO" id="GO:0008234">
    <property type="term" value="F:cysteine-type peptidase activity"/>
    <property type="evidence" value="ECO:0007669"/>
    <property type="project" value="InterPro"/>
</dbReference>
<sequence length="370" mass="41712">MIIPVVFDAGFGVFRIWVLRICHGCCSFEALLVLGKRILVFSVDAYAFFTDANGGIEAIRQKLMLDLKEAADKMRHSILEDDSGRPWNLRTRKAACKVPCEAAVVEKKKKRERPKFSVSLLREEVRDDFMAMSIFPGLWLTEITLDTYKLPDLPESTKEQPQSTTHMQVPSVASTSTAGDDATEMLMFVLIHLTLEQVVLSNLKSNATTQVILERCALYLDPDTLGHDLSLCDMMFIPICENNHWHVHVLNFATGRVEILSSLPLRRGNNISAATRRLSMALHKALHAYRIHMDADVSSFVHVQPHLLQQLNGSDCGVLVLKFMEFWNGATLTTSVAEDKTNMYRLQLVLQLVLNERNSVRDTIMAACHL</sequence>
<dbReference type="InterPro" id="IPR038765">
    <property type="entry name" value="Papain-like_cys_pep_sf"/>
</dbReference>
<keyword evidence="2" id="KW-0645">Protease</keyword>
<dbReference type="SUPFAM" id="SSF54001">
    <property type="entry name" value="Cysteine proteinases"/>
    <property type="match status" value="1"/>
</dbReference>
<organism evidence="6 7">
    <name type="scientific">Vitis vinifera</name>
    <name type="common">Grape</name>
    <dbReference type="NCBI Taxonomy" id="29760"/>
    <lineage>
        <taxon>Eukaryota</taxon>
        <taxon>Viridiplantae</taxon>
        <taxon>Streptophyta</taxon>
        <taxon>Embryophyta</taxon>
        <taxon>Tracheophyta</taxon>
        <taxon>Spermatophyta</taxon>
        <taxon>Magnoliopsida</taxon>
        <taxon>eudicotyledons</taxon>
        <taxon>Gunneridae</taxon>
        <taxon>Pentapetalae</taxon>
        <taxon>rosids</taxon>
        <taxon>Vitales</taxon>
        <taxon>Vitaceae</taxon>
        <taxon>Viteae</taxon>
        <taxon>Vitis</taxon>
    </lineage>
</organism>